<protein>
    <submittedName>
        <fullName evidence="1">Delta-60 repeat domain-containing protein</fullName>
    </submittedName>
</protein>
<organism evidence="1 2">
    <name type="scientific">Deinococcus multiflagellatus</name>
    <dbReference type="NCBI Taxonomy" id="1656887"/>
    <lineage>
        <taxon>Bacteria</taxon>
        <taxon>Thermotogati</taxon>
        <taxon>Deinococcota</taxon>
        <taxon>Deinococci</taxon>
        <taxon>Deinococcales</taxon>
        <taxon>Deinococcaceae</taxon>
        <taxon>Deinococcus</taxon>
    </lineage>
</organism>
<dbReference type="NCBIfam" id="TIGR02608">
    <property type="entry name" value="delta_60_rpt"/>
    <property type="match status" value="3"/>
</dbReference>
<dbReference type="Gene3D" id="2.80.10.50">
    <property type="match status" value="1"/>
</dbReference>
<keyword evidence="2" id="KW-1185">Reference proteome</keyword>
<sequence length="156" mass="15700">MQSDGKLVIAGYTTNVGGTTGNDSLLVRYNTDGSLDPTFGSGGKVITAVGPTNSTDDIRALQVQSDGKLVIAGRTTNVGGTTTNDIVLVRYNADGTLDPTFGSGGKVITSVGGSTDSMDYANALQVQPDGKLVVAGHTAITGSGVGNVVALVRVQP</sequence>
<accession>A0ABW1ZSW2</accession>
<comment type="caution">
    <text evidence="1">The sequence shown here is derived from an EMBL/GenBank/DDBJ whole genome shotgun (WGS) entry which is preliminary data.</text>
</comment>
<gene>
    <name evidence="1" type="ORF">ACFP90_26530</name>
</gene>
<dbReference type="EMBL" id="JBHSWB010000003">
    <property type="protein sequence ID" value="MFC6663578.1"/>
    <property type="molecule type" value="Genomic_DNA"/>
</dbReference>
<dbReference type="RefSeq" id="WP_380059286.1">
    <property type="nucleotide sequence ID" value="NZ_JBHSWB010000003.1"/>
</dbReference>
<evidence type="ECO:0000313" key="1">
    <source>
        <dbReference type="EMBL" id="MFC6663578.1"/>
    </source>
</evidence>
<dbReference type="InterPro" id="IPR013431">
    <property type="entry name" value="Delta_60_rpt"/>
</dbReference>
<dbReference type="Pfam" id="PF17164">
    <property type="entry name" value="DUF5122"/>
    <property type="match status" value="3"/>
</dbReference>
<dbReference type="Proteomes" id="UP001596317">
    <property type="component" value="Unassembled WGS sequence"/>
</dbReference>
<reference evidence="2" key="1">
    <citation type="journal article" date="2019" name="Int. J. Syst. Evol. Microbiol.">
        <title>The Global Catalogue of Microorganisms (GCM) 10K type strain sequencing project: providing services to taxonomists for standard genome sequencing and annotation.</title>
        <authorList>
            <consortium name="The Broad Institute Genomics Platform"/>
            <consortium name="The Broad Institute Genome Sequencing Center for Infectious Disease"/>
            <person name="Wu L."/>
            <person name="Ma J."/>
        </authorList>
    </citation>
    <scope>NUCLEOTIDE SEQUENCE [LARGE SCALE GENOMIC DNA]</scope>
    <source>
        <strain evidence="2">CCUG 63830</strain>
    </source>
</reference>
<evidence type="ECO:0000313" key="2">
    <source>
        <dbReference type="Proteomes" id="UP001596317"/>
    </source>
</evidence>
<dbReference type="SUPFAM" id="SSF101898">
    <property type="entry name" value="NHL repeat"/>
    <property type="match status" value="1"/>
</dbReference>
<proteinExistence type="predicted"/>
<name>A0ABW1ZSW2_9DEIO</name>